<dbReference type="OrthoDB" id="292792at2"/>
<feature type="region of interest" description="Disordered" evidence="1">
    <location>
        <begin position="60"/>
        <end position="92"/>
    </location>
</feature>
<evidence type="ECO:0000256" key="1">
    <source>
        <dbReference type="SAM" id="MobiDB-lite"/>
    </source>
</evidence>
<proteinExistence type="predicted"/>
<evidence type="ECO:0000313" key="3">
    <source>
        <dbReference type="Proteomes" id="UP000245634"/>
    </source>
</evidence>
<accession>A0A316D6T3</accession>
<name>A0A316D6T3_9BACL</name>
<feature type="region of interest" description="Disordered" evidence="1">
    <location>
        <begin position="1"/>
        <end position="24"/>
    </location>
</feature>
<protein>
    <submittedName>
        <fullName evidence="2">Uncharacterized protein</fullName>
    </submittedName>
</protein>
<sequence>MAYQRSMPSKSNTDRSQPQTPSHAAPLAPHMILQLQKSLGNRAALQMLKAAHHQNGPVVQRGKVYNNGKGKPRKHLPKKVKRDRKGGRIDKTNGFKTRMTYKAPDSDYAYLQNLQQTIGSNTIDWQLRVTEIEAHIEHVRATLDPNAEDDHPDLEYLKNTFNAMKVTALTLDMDTKGIQEKYETELHSKKTRRTRSKTQAGRNPMMSLFNSIRENINRLGKIKLELEAIYPLGEKGFSAKGRAHAIEASDEDEDGYTQDTRWLQDIQIGGAPLTSKHTVYKEHLKVNDGTSDPTLPKTIKNVKYDNLDSRSNALTKLEGKIKDLKVPQVHNWSVTPPAADRGDGQASNMGGANSTAYAMLAGVDTASTKWEWLHVKAASLGGQTDGTNLVVGSRDVNTQMMPIESNLRLLAHIVQTNPSLYKHLHVEFGITNQNAIAKHKVDEIVLKWELVKKPAADVEVTSGSAKFKPLDATSSISKFEIEKIQESLKEERAKMGPRR</sequence>
<organism evidence="2 3">
    <name type="scientific">Tumebacillus permanentifrigoris</name>
    <dbReference type="NCBI Taxonomy" id="378543"/>
    <lineage>
        <taxon>Bacteria</taxon>
        <taxon>Bacillati</taxon>
        <taxon>Bacillota</taxon>
        <taxon>Bacilli</taxon>
        <taxon>Bacillales</taxon>
        <taxon>Alicyclobacillaceae</taxon>
        <taxon>Tumebacillus</taxon>
    </lineage>
</organism>
<dbReference type="AlphaFoldDB" id="A0A316D6T3"/>
<keyword evidence="3" id="KW-1185">Reference proteome</keyword>
<evidence type="ECO:0000313" key="2">
    <source>
        <dbReference type="EMBL" id="PWK05019.1"/>
    </source>
</evidence>
<comment type="caution">
    <text evidence="2">The sequence shown here is derived from an EMBL/GenBank/DDBJ whole genome shotgun (WGS) entry which is preliminary data.</text>
</comment>
<dbReference type="Proteomes" id="UP000245634">
    <property type="component" value="Unassembled WGS sequence"/>
</dbReference>
<reference evidence="2 3" key="1">
    <citation type="submission" date="2018-05" db="EMBL/GenBank/DDBJ databases">
        <title>Genomic Encyclopedia of Type Strains, Phase IV (KMG-IV): sequencing the most valuable type-strain genomes for metagenomic binning, comparative biology and taxonomic classification.</title>
        <authorList>
            <person name="Goeker M."/>
        </authorList>
    </citation>
    <scope>NUCLEOTIDE SEQUENCE [LARGE SCALE GENOMIC DNA]</scope>
    <source>
        <strain evidence="2 3">DSM 18773</strain>
    </source>
</reference>
<dbReference type="EMBL" id="QGGL01000029">
    <property type="protein sequence ID" value="PWK05019.1"/>
    <property type="molecule type" value="Genomic_DNA"/>
</dbReference>
<feature type="compositionally biased region" description="Polar residues" evidence="1">
    <location>
        <begin position="1"/>
        <end position="22"/>
    </location>
</feature>
<feature type="compositionally biased region" description="Basic residues" evidence="1">
    <location>
        <begin position="70"/>
        <end position="85"/>
    </location>
</feature>
<gene>
    <name evidence="2" type="ORF">C7459_12917</name>
</gene>
<dbReference type="RefSeq" id="WP_109691361.1">
    <property type="nucleotide sequence ID" value="NZ_QGGL01000029.1"/>
</dbReference>